<keyword evidence="9" id="KW-0067">ATP-binding</keyword>
<keyword evidence="13" id="KW-0239">DNA-directed DNA polymerase</keyword>
<comment type="caution">
    <text evidence="18">The sequence shown here is derived from an EMBL/GenBank/DDBJ whole genome shotgun (WGS) entry which is preliminary data.</text>
</comment>
<sequence length="544" mass="61846">MVEEIVGELCSKEEEAEEGVPNPTTKPLLNAINVINLDTINMSVQCGKSKPIMLSSGCSNHMCGYRSMFCELDEDFKQMVNLGNNMKMSVAGKGYVRLWKTTSRLNFQKKHMENIQELELVHADLCVPIYQISNSYKRYRICFIDDFSRKAWVNFLVEKSDAFAAFKIFKNYVEKETGLAIKYFRTDRGGEFTSREFNEYCKMNGIKRQLTNAYTPSPTLSVKDVTREEAWSGIKPFVEHFIIFGSIAHAHVPDVRRTKLEDKSYSCVLFGVRDESKGYKLYDLVSRKVVISRDVVFVEEQNWDWDKSYEDNILPDLECGTEKEKNISFGSGREDTETDDEVLPSPMSAEASPESCAETSPESSSLEAGRNRRVPAWMIDYKTGDNLGLSDEDINIHMAFVVSTNPIIYDEPVKADKWREAMNSEIESIRRMELGCLEDRKTTSGYAFILSSGAVAWSLRKQPIVTLSTTEAEFVAAAACSCQVVWMKRILKELGYEGSEGTTIFCDNSSTIKLSKNPMMHGRSKHIDVVFHFLRELVEKESCN</sequence>
<evidence type="ECO:0000256" key="9">
    <source>
        <dbReference type="ARBA" id="ARBA00022840"/>
    </source>
</evidence>
<dbReference type="GO" id="GO:0008233">
    <property type="term" value="F:peptidase activity"/>
    <property type="evidence" value="ECO:0007669"/>
    <property type="project" value="UniProtKB-KW"/>
</dbReference>
<dbReference type="InterPro" id="IPR054722">
    <property type="entry name" value="PolX-like_BBD"/>
</dbReference>
<evidence type="ECO:0000256" key="3">
    <source>
        <dbReference type="ARBA" id="ARBA00022670"/>
    </source>
</evidence>
<name>A0A8X8WHQ1_SALSN</name>
<evidence type="ECO:0000256" key="15">
    <source>
        <dbReference type="ARBA" id="ARBA00023172"/>
    </source>
</evidence>
<gene>
    <name evidence="18" type="ORF">SASPL_145487</name>
</gene>
<evidence type="ECO:0000256" key="2">
    <source>
        <dbReference type="ARBA" id="ARBA00022612"/>
    </source>
</evidence>
<keyword evidence="3" id="KW-0645">Protease</keyword>
<keyword evidence="4" id="KW-0540">Nuclease</keyword>
<keyword evidence="13" id="KW-0548">Nucleotidyltransferase</keyword>
<keyword evidence="5" id="KW-0479">Metal-binding</keyword>
<evidence type="ECO:0000256" key="10">
    <source>
        <dbReference type="ARBA" id="ARBA00022842"/>
    </source>
</evidence>
<feature type="domain" description="Integrase catalytic" evidence="17">
    <location>
        <begin position="113"/>
        <end position="227"/>
    </location>
</feature>
<evidence type="ECO:0000313" key="19">
    <source>
        <dbReference type="Proteomes" id="UP000298416"/>
    </source>
</evidence>
<dbReference type="GO" id="GO:0015074">
    <property type="term" value="P:DNA integration"/>
    <property type="evidence" value="ECO:0007669"/>
    <property type="project" value="InterPro"/>
</dbReference>
<evidence type="ECO:0000256" key="5">
    <source>
        <dbReference type="ARBA" id="ARBA00022723"/>
    </source>
</evidence>
<dbReference type="InterPro" id="IPR001584">
    <property type="entry name" value="Integrase_cat-core"/>
</dbReference>
<keyword evidence="2" id="KW-1188">Viral release from host cell</keyword>
<feature type="compositionally biased region" description="Low complexity" evidence="16">
    <location>
        <begin position="344"/>
        <end position="365"/>
    </location>
</feature>
<dbReference type="InterPro" id="IPR057670">
    <property type="entry name" value="SH3_retrovirus"/>
</dbReference>
<reference evidence="18" key="1">
    <citation type="submission" date="2018-01" db="EMBL/GenBank/DDBJ databases">
        <authorList>
            <person name="Mao J.F."/>
        </authorList>
    </citation>
    <scope>NUCLEOTIDE SEQUENCE</scope>
    <source>
        <strain evidence="18">Huo1</strain>
        <tissue evidence="18">Leaf</tissue>
    </source>
</reference>
<dbReference type="CDD" id="cd09272">
    <property type="entry name" value="RNase_HI_RT_Ty1"/>
    <property type="match status" value="1"/>
</dbReference>
<evidence type="ECO:0000256" key="14">
    <source>
        <dbReference type="ARBA" id="ARBA00023113"/>
    </source>
</evidence>
<dbReference type="PANTHER" id="PTHR42648">
    <property type="entry name" value="TRANSPOSASE, PUTATIVE-RELATED"/>
    <property type="match status" value="1"/>
</dbReference>
<dbReference type="GO" id="GO:0003676">
    <property type="term" value="F:nucleic acid binding"/>
    <property type="evidence" value="ECO:0007669"/>
    <property type="project" value="InterPro"/>
</dbReference>
<feature type="region of interest" description="Disordered" evidence="16">
    <location>
        <begin position="324"/>
        <end position="369"/>
    </location>
</feature>
<keyword evidence="6" id="KW-0547">Nucleotide-binding</keyword>
<dbReference type="Proteomes" id="UP000298416">
    <property type="component" value="Unassembled WGS sequence"/>
</dbReference>
<reference evidence="18" key="2">
    <citation type="submission" date="2020-08" db="EMBL/GenBank/DDBJ databases">
        <title>Plant Genome Project.</title>
        <authorList>
            <person name="Zhang R.-G."/>
        </authorList>
    </citation>
    <scope>NUCLEOTIDE SEQUENCE</scope>
    <source>
        <strain evidence="18">Huo1</strain>
        <tissue evidence="18">Leaf</tissue>
    </source>
</reference>
<dbReference type="Pfam" id="PF22936">
    <property type="entry name" value="Pol_BBD"/>
    <property type="match status" value="1"/>
</dbReference>
<evidence type="ECO:0000313" key="18">
    <source>
        <dbReference type="EMBL" id="KAG6394896.1"/>
    </source>
</evidence>
<proteinExistence type="predicted"/>
<organism evidence="18">
    <name type="scientific">Salvia splendens</name>
    <name type="common">Scarlet sage</name>
    <dbReference type="NCBI Taxonomy" id="180675"/>
    <lineage>
        <taxon>Eukaryota</taxon>
        <taxon>Viridiplantae</taxon>
        <taxon>Streptophyta</taxon>
        <taxon>Embryophyta</taxon>
        <taxon>Tracheophyta</taxon>
        <taxon>Spermatophyta</taxon>
        <taxon>Magnoliopsida</taxon>
        <taxon>eudicotyledons</taxon>
        <taxon>Gunneridae</taxon>
        <taxon>Pentapetalae</taxon>
        <taxon>asterids</taxon>
        <taxon>lamiids</taxon>
        <taxon>Lamiales</taxon>
        <taxon>Lamiaceae</taxon>
        <taxon>Nepetoideae</taxon>
        <taxon>Mentheae</taxon>
        <taxon>Salviinae</taxon>
        <taxon>Salvia</taxon>
        <taxon>Salvia subgen. Calosphace</taxon>
        <taxon>core Calosphace</taxon>
    </lineage>
</organism>
<evidence type="ECO:0000256" key="1">
    <source>
        <dbReference type="ARBA" id="ARBA00002180"/>
    </source>
</evidence>
<dbReference type="EMBL" id="PNBA02000017">
    <property type="protein sequence ID" value="KAG6394896.1"/>
    <property type="molecule type" value="Genomic_DNA"/>
</dbReference>
<evidence type="ECO:0000256" key="8">
    <source>
        <dbReference type="ARBA" id="ARBA00022801"/>
    </source>
</evidence>
<evidence type="ECO:0000256" key="7">
    <source>
        <dbReference type="ARBA" id="ARBA00022759"/>
    </source>
</evidence>
<keyword evidence="11" id="KW-0229">DNA integration</keyword>
<evidence type="ECO:0000256" key="4">
    <source>
        <dbReference type="ARBA" id="ARBA00022722"/>
    </source>
</evidence>
<comment type="function">
    <text evidence="1">The aspartyl protease (PR) mediates the proteolytic cleavages of the Gag and Gag-Pol polyproteins after assembly of the VLP.</text>
</comment>
<keyword evidence="19" id="KW-1185">Reference proteome</keyword>
<dbReference type="Pfam" id="PF25597">
    <property type="entry name" value="SH3_retrovirus"/>
    <property type="match status" value="1"/>
</dbReference>
<evidence type="ECO:0000259" key="17">
    <source>
        <dbReference type="PROSITE" id="PS50994"/>
    </source>
</evidence>
<dbReference type="GO" id="GO:0006508">
    <property type="term" value="P:proteolysis"/>
    <property type="evidence" value="ECO:0007669"/>
    <property type="project" value="UniProtKB-KW"/>
</dbReference>
<evidence type="ECO:0000256" key="12">
    <source>
        <dbReference type="ARBA" id="ARBA00022918"/>
    </source>
</evidence>
<dbReference type="SUPFAM" id="SSF53098">
    <property type="entry name" value="Ribonuclease H-like"/>
    <property type="match status" value="1"/>
</dbReference>
<keyword evidence="13" id="KW-0808">Transferase</keyword>
<keyword evidence="12" id="KW-0695">RNA-directed DNA polymerase</keyword>
<evidence type="ECO:0000256" key="6">
    <source>
        <dbReference type="ARBA" id="ARBA00022741"/>
    </source>
</evidence>
<dbReference type="Gene3D" id="3.30.420.10">
    <property type="entry name" value="Ribonuclease H-like superfamily/Ribonuclease H"/>
    <property type="match status" value="1"/>
</dbReference>
<dbReference type="InterPro" id="IPR039537">
    <property type="entry name" value="Retrotran_Ty1/copia-like"/>
</dbReference>
<evidence type="ECO:0000256" key="16">
    <source>
        <dbReference type="SAM" id="MobiDB-lite"/>
    </source>
</evidence>
<evidence type="ECO:0000256" key="13">
    <source>
        <dbReference type="ARBA" id="ARBA00022932"/>
    </source>
</evidence>
<dbReference type="AlphaFoldDB" id="A0A8X8WHQ1"/>
<protein>
    <recommendedName>
        <fullName evidence="17">Integrase catalytic domain-containing protein</fullName>
    </recommendedName>
</protein>
<keyword evidence="10" id="KW-0460">Magnesium</keyword>
<dbReference type="PANTHER" id="PTHR42648:SF11">
    <property type="entry name" value="TRANSPOSON TY4-P GAG-POL POLYPROTEIN"/>
    <property type="match status" value="1"/>
</dbReference>
<keyword evidence="8" id="KW-0378">Hydrolase</keyword>
<keyword evidence="14" id="KW-0917">Virion maturation</keyword>
<dbReference type="PROSITE" id="PS50994">
    <property type="entry name" value="INTEGRASE"/>
    <property type="match status" value="1"/>
</dbReference>
<accession>A0A8X8WHQ1</accession>
<keyword evidence="15" id="KW-0233">DNA recombination</keyword>
<keyword evidence="7" id="KW-0255">Endonuclease</keyword>
<dbReference type="Pfam" id="PF00665">
    <property type="entry name" value="rve"/>
    <property type="match status" value="1"/>
</dbReference>
<evidence type="ECO:0000256" key="11">
    <source>
        <dbReference type="ARBA" id="ARBA00022908"/>
    </source>
</evidence>
<dbReference type="InterPro" id="IPR012337">
    <property type="entry name" value="RNaseH-like_sf"/>
</dbReference>
<dbReference type="InterPro" id="IPR036397">
    <property type="entry name" value="RNaseH_sf"/>
</dbReference>